<keyword evidence="2" id="KW-0813">Transport</keyword>
<protein>
    <submittedName>
        <fullName evidence="4">V-type ATP synthase subunit F</fullName>
    </submittedName>
</protein>
<dbReference type="GeneID" id="55640897"/>
<dbReference type="Pfam" id="PF01990">
    <property type="entry name" value="ATP-synt_F"/>
    <property type="match status" value="1"/>
</dbReference>
<dbReference type="KEGG" id="mten:GWK48_03075"/>
<dbReference type="GO" id="GO:0046961">
    <property type="term" value="F:proton-transporting ATPase activity, rotational mechanism"/>
    <property type="evidence" value="ECO:0007669"/>
    <property type="project" value="InterPro"/>
</dbReference>
<keyword evidence="3" id="KW-0406">Ion transport</keyword>
<dbReference type="Gene3D" id="3.40.50.10580">
    <property type="entry name" value="ATPase, V1 complex, subunit F"/>
    <property type="match status" value="1"/>
</dbReference>
<keyword evidence="5" id="KW-1185">Reference proteome</keyword>
<reference evidence="4 5" key="1">
    <citation type="submission" date="2020-02" db="EMBL/GenBank/DDBJ databases">
        <title>Comparative genome analysis reveals the metabolism and evolution of the thermophilic archaeal genus Metallosphaera.</title>
        <authorList>
            <person name="Jiang C."/>
        </authorList>
    </citation>
    <scope>NUCLEOTIDE SEQUENCE [LARGE SCALE GENOMIC DNA]</scope>
    <source>
        <strain evidence="4 5">Ric-A</strain>
    </source>
</reference>
<evidence type="ECO:0000256" key="3">
    <source>
        <dbReference type="ARBA" id="ARBA00023065"/>
    </source>
</evidence>
<organism evidence="4 5">
    <name type="scientific">Metallosphaera tengchongensis</name>
    <dbReference type="NCBI Taxonomy" id="1532350"/>
    <lineage>
        <taxon>Archaea</taxon>
        <taxon>Thermoproteota</taxon>
        <taxon>Thermoprotei</taxon>
        <taxon>Sulfolobales</taxon>
        <taxon>Sulfolobaceae</taxon>
        <taxon>Metallosphaera</taxon>
    </lineage>
</organism>
<evidence type="ECO:0000256" key="2">
    <source>
        <dbReference type="ARBA" id="ARBA00022448"/>
    </source>
</evidence>
<proteinExistence type="inferred from homology"/>
<name>A0A6N0NWM0_9CREN</name>
<evidence type="ECO:0000313" key="4">
    <source>
        <dbReference type="EMBL" id="QKQ99510.1"/>
    </source>
</evidence>
<sequence>MGKILLIGDRYTVSLFRTMGAEGKVIEDPFALEKEIETAKKREDLDLVLITRDLYEPVREKLDGVISTQTKPLVTIIPSPFSESKPVDVRKMVLKALGFG</sequence>
<dbReference type="SUPFAM" id="SSF159468">
    <property type="entry name" value="AtpF-like"/>
    <property type="match status" value="1"/>
</dbReference>
<dbReference type="InterPro" id="IPR008218">
    <property type="entry name" value="ATPase_V1-cplx_f_g_su"/>
</dbReference>
<dbReference type="EMBL" id="CP049074">
    <property type="protein sequence ID" value="QKQ99510.1"/>
    <property type="molecule type" value="Genomic_DNA"/>
</dbReference>
<gene>
    <name evidence="4" type="ORF">GWK48_03075</name>
</gene>
<dbReference type="InterPro" id="IPR036906">
    <property type="entry name" value="ATPase_V1_fsu_sf"/>
</dbReference>
<evidence type="ECO:0000313" key="5">
    <source>
        <dbReference type="Proteomes" id="UP000509301"/>
    </source>
</evidence>
<accession>A0A6N0NWM0</accession>
<dbReference type="Proteomes" id="UP000509301">
    <property type="component" value="Chromosome"/>
</dbReference>
<comment type="similarity">
    <text evidence="1">Belongs to the V-ATPase F subunit family.</text>
</comment>
<evidence type="ECO:0000256" key="1">
    <source>
        <dbReference type="ARBA" id="ARBA00010148"/>
    </source>
</evidence>
<dbReference type="AlphaFoldDB" id="A0A6N0NWM0"/>
<dbReference type="OrthoDB" id="24971at2157"/>
<dbReference type="RefSeq" id="WP_174629490.1">
    <property type="nucleotide sequence ID" value="NZ_CP049074.1"/>
</dbReference>